<dbReference type="AlphaFoldDB" id="A0A286I852"/>
<keyword evidence="4" id="KW-1185">Reference proteome</keyword>
<dbReference type="SUPFAM" id="SSF48452">
    <property type="entry name" value="TPR-like"/>
    <property type="match status" value="1"/>
</dbReference>
<protein>
    <submittedName>
        <fullName evidence="3">Uncharacterized protein</fullName>
    </submittedName>
</protein>
<dbReference type="InterPro" id="IPR019734">
    <property type="entry name" value="TPR_rpt"/>
</dbReference>
<gene>
    <name evidence="3" type="ORF">SAMN05877838_1170</name>
</gene>
<dbReference type="Gene3D" id="1.25.40.10">
    <property type="entry name" value="Tetratricopeptide repeat domain"/>
    <property type="match status" value="1"/>
</dbReference>
<feature type="repeat" description="TPR" evidence="1">
    <location>
        <begin position="101"/>
        <end position="134"/>
    </location>
</feature>
<dbReference type="InterPro" id="IPR011990">
    <property type="entry name" value="TPR-like_helical_dom_sf"/>
</dbReference>
<sequence>MRRRTLLVGMAAIAGAFGIPGRLQANADTERERLFKALKTARSEREGRLAENAIWNWWLDQAPTAKVRDAIDHGMERREAYDFEAAEAAFDMVVDQAPNYAEGWNQRAFVRFLRDNIDGSLSDLEKAVELDPDHFGAWSGMYHVLTRMGRPQVAASALSRAVTIHPWIKERGLLPPDPDAKRPLIKGKQQDL</sequence>
<keyword evidence="1" id="KW-0802">TPR repeat</keyword>
<dbReference type="EMBL" id="OCPC01000001">
    <property type="protein sequence ID" value="SOE16308.1"/>
    <property type="molecule type" value="Genomic_DNA"/>
</dbReference>
<accession>A0A286I852</accession>
<dbReference type="OrthoDB" id="9815010at2"/>
<name>A0A286I852_9HYPH</name>
<proteinExistence type="predicted"/>
<evidence type="ECO:0000256" key="2">
    <source>
        <dbReference type="SAM" id="MobiDB-lite"/>
    </source>
</evidence>
<dbReference type="RefSeq" id="WP_097105861.1">
    <property type="nucleotide sequence ID" value="NZ_OCPC01000001.1"/>
</dbReference>
<dbReference type="Proteomes" id="UP000219465">
    <property type="component" value="Unassembled WGS sequence"/>
</dbReference>
<evidence type="ECO:0000256" key="1">
    <source>
        <dbReference type="PROSITE-ProRule" id="PRU00339"/>
    </source>
</evidence>
<organism evidence="3 4">
    <name type="scientific">Hoeflea halophila</name>
    <dbReference type="NCBI Taxonomy" id="714899"/>
    <lineage>
        <taxon>Bacteria</taxon>
        <taxon>Pseudomonadati</taxon>
        <taxon>Pseudomonadota</taxon>
        <taxon>Alphaproteobacteria</taxon>
        <taxon>Hyphomicrobiales</taxon>
        <taxon>Rhizobiaceae</taxon>
        <taxon>Hoeflea</taxon>
    </lineage>
</organism>
<dbReference type="SMART" id="SM00028">
    <property type="entry name" value="TPR"/>
    <property type="match status" value="1"/>
</dbReference>
<reference evidence="4" key="1">
    <citation type="submission" date="2017-08" db="EMBL/GenBank/DDBJ databases">
        <authorList>
            <person name="Varghese N."/>
            <person name="Submissions S."/>
        </authorList>
    </citation>
    <scope>NUCLEOTIDE SEQUENCE [LARGE SCALE GENOMIC DNA]</scope>
    <source>
        <strain evidence="4">KCTC 23107</strain>
    </source>
</reference>
<evidence type="ECO:0000313" key="3">
    <source>
        <dbReference type="EMBL" id="SOE16308.1"/>
    </source>
</evidence>
<feature type="region of interest" description="Disordered" evidence="2">
    <location>
        <begin position="173"/>
        <end position="192"/>
    </location>
</feature>
<dbReference type="PROSITE" id="PS50005">
    <property type="entry name" value="TPR"/>
    <property type="match status" value="1"/>
</dbReference>
<evidence type="ECO:0000313" key="4">
    <source>
        <dbReference type="Proteomes" id="UP000219465"/>
    </source>
</evidence>